<dbReference type="PANTHER" id="PTHR32282">
    <property type="entry name" value="BINDING PROTEIN TRANSPEPTIDASE, PUTATIVE-RELATED"/>
    <property type="match status" value="1"/>
</dbReference>
<proteinExistence type="inferred from homology"/>
<dbReference type="InterPro" id="IPR023346">
    <property type="entry name" value="Lysozyme-like_dom_sf"/>
</dbReference>
<dbReference type="PANTHER" id="PTHR32282:SF33">
    <property type="entry name" value="PEPTIDOGLYCAN GLYCOSYLTRANSFERASE"/>
    <property type="match status" value="1"/>
</dbReference>
<dbReference type="SUPFAM" id="SSF53955">
    <property type="entry name" value="Lysozyme-like"/>
    <property type="match status" value="1"/>
</dbReference>
<comment type="catalytic activity">
    <reaction evidence="13">
        <text>[GlcNAc-(1-&gt;4)-Mur2Ac(oyl-L-Ala-gamma-D-Glu-L-Lys-D-Ala-D-Ala)](n)-di-trans,octa-cis-undecaprenyl diphosphate + beta-D-GlcNAc-(1-&gt;4)-Mur2Ac(oyl-L-Ala-gamma-D-Glu-L-Lys-D-Ala-D-Ala)-di-trans,octa-cis-undecaprenyl diphosphate = [GlcNAc-(1-&gt;4)-Mur2Ac(oyl-L-Ala-gamma-D-Glu-L-Lys-D-Ala-D-Ala)](n+1)-di-trans,octa-cis-undecaprenyl diphosphate + di-trans,octa-cis-undecaprenyl diphosphate + H(+)</text>
        <dbReference type="Rhea" id="RHEA:23708"/>
        <dbReference type="Rhea" id="RHEA-COMP:9602"/>
        <dbReference type="Rhea" id="RHEA-COMP:9603"/>
        <dbReference type="ChEBI" id="CHEBI:15378"/>
        <dbReference type="ChEBI" id="CHEBI:58405"/>
        <dbReference type="ChEBI" id="CHEBI:60033"/>
        <dbReference type="ChEBI" id="CHEBI:78435"/>
        <dbReference type="EC" id="2.4.99.28"/>
    </reaction>
</comment>
<dbReference type="InterPro" id="IPR050396">
    <property type="entry name" value="Glycosyltr_51/Transpeptidase"/>
</dbReference>
<keyword evidence="9" id="KW-0573">Peptidoglycan synthesis</keyword>
<keyword evidence="15" id="KW-0472">Membrane</keyword>
<dbReference type="Gene3D" id="3.40.710.10">
    <property type="entry name" value="DD-peptidase/beta-lactamase superfamily"/>
    <property type="match status" value="1"/>
</dbReference>
<feature type="compositionally biased region" description="Low complexity" evidence="14">
    <location>
        <begin position="818"/>
        <end position="829"/>
    </location>
</feature>
<evidence type="ECO:0000256" key="11">
    <source>
        <dbReference type="ARBA" id="ARBA00023316"/>
    </source>
</evidence>
<dbReference type="InterPro" id="IPR001264">
    <property type="entry name" value="Glyco_trans_51"/>
</dbReference>
<dbReference type="InterPro" id="IPR001460">
    <property type="entry name" value="PCN-bd_Tpept"/>
</dbReference>
<evidence type="ECO:0000256" key="14">
    <source>
        <dbReference type="SAM" id="MobiDB-lite"/>
    </source>
</evidence>
<dbReference type="GO" id="GO:0008360">
    <property type="term" value="P:regulation of cell shape"/>
    <property type="evidence" value="ECO:0007669"/>
    <property type="project" value="UniProtKB-KW"/>
</dbReference>
<dbReference type="InterPro" id="IPR036950">
    <property type="entry name" value="PBP_transglycosylase"/>
</dbReference>
<dbReference type="GO" id="GO:0071555">
    <property type="term" value="P:cell wall organization"/>
    <property type="evidence" value="ECO:0007669"/>
    <property type="project" value="UniProtKB-KW"/>
</dbReference>
<evidence type="ECO:0000256" key="5">
    <source>
        <dbReference type="ARBA" id="ARBA00022676"/>
    </source>
</evidence>
<dbReference type="InterPro" id="IPR005543">
    <property type="entry name" value="PASTA_dom"/>
</dbReference>
<organism evidence="17 18">
    <name type="scientific">Actinopolyspora mzabensis</name>
    <dbReference type="NCBI Taxonomy" id="995066"/>
    <lineage>
        <taxon>Bacteria</taxon>
        <taxon>Bacillati</taxon>
        <taxon>Actinomycetota</taxon>
        <taxon>Actinomycetes</taxon>
        <taxon>Actinopolysporales</taxon>
        <taxon>Actinopolysporaceae</taxon>
        <taxon>Actinopolyspora</taxon>
    </lineage>
</organism>
<comment type="similarity">
    <text evidence="2">In the N-terminal section; belongs to the glycosyltransferase 51 family.</text>
</comment>
<comment type="catalytic activity">
    <reaction evidence="12">
        <text>Preferential cleavage: (Ac)2-L-Lys-D-Ala-|-D-Ala. Also transpeptidation of peptidyl-alanyl moieties that are N-acyl substituents of D-alanine.</text>
        <dbReference type="EC" id="3.4.16.4"/>
    </reaction>
</comment>
<dbReference type="GO" id="GO:0008658">
    <property type="term" value="F:penicillin binding"/>
    <property type="evidence" value="ECO:0007669"/>
    <property type="project" value="InterPro"/>
</dbReference>
<feature type="domain" description="PASTA" evidence="16">
    <location>
        <begin position="765"/>
        <end position="828"/>
    </location>
</feature>
<keyword evidence="7" id="KW-0378">Hydrolase</keyword>
<evidence type="ECO:0000256" key="9">
    <source>
        <dbReference type="ARBA" id="ARBA00022984"/>
    </source>
</evidence>
<evidence type="ECO:0000256" key="15">
    <source>
        <dbReference type="SAM" id="Phobius"/>
    </source>
</evidence>
<evidence type="ECO:0000256" key="6">
    <source>
        <dbReference type="ARBA" id="ARBA00022679"/>
    </source>
</evidence>
<dbReference type="GO" id="GO:0030288">
    <property type="term" value="C:outer membrane-bounded periplasmic space"/>
    <property type="evidence" value="ECO:0007669"/>
    <property type="project" value="TreeGrafter"/>
</dbReference>
<dbReference type="CDD" id="cd06577">
    <property type="entry name" value="PASTA_pknB"/>
    <property type="match status" value="1"/>
</dbReference>
<evidence type="ECO:0000256" key="13">
    <source>
        <dbReference type="ARBA" id="ARBA00049902"/>
    </source>
</evidence>
<dbReference type="SMART" id="SM00740">
    <property type="entry name" value="PASTA"/>
    <property type="match status" value="1"/>
</dbReference>
<dbReference type="Pfam" id="PF00912">
    <property type="entry name" value="Transgly"/>
    <property type="match status" value="1"/>
</dbReference>
<name>A0A1G9AWC7_ACTMZ</name>
<keyword evidence="6" id="KW-0808">Transferase</keyword>
<feature type="compositionally biased region" description="Gly residues" evidence="14">
    <location>
        <begin position="847"/>
        <end position="875"/>
    </location>
</feature>
<keyword evidence="5" id="KW-0328">Glycosyltransferase</keyword>
<evidence type="ECO:0000256" key="4">
    <source>
        <dbReference type="ARBA" id="ARBA00022670"/>
    </source>
</evidence>
<dbReference type="FunFam" id="1.10.3810.10:FF:000001">
    <property type="entry name" value="Penicillin-binding protein 1A"/>
    <property type="match status" value="1"/>
</dbReference>
<dbReference type="GO" id="GO:0006508">
    <property type="term" value="P:proteolysis"/>
    <property type="evidence" value="ECO:0007669"/>
    <property type="project" value="UniProtKB-KW"/>
</dbReference>
<dbReference type="Proteomes" id="UP000199213">
    <property type="component" value="Unassembled WGS sequence"/>
</dbReference>
<accession>A0A1G9AWC7</accession>
<evidence type="ECO:0000256" key="7">
    <source>
        <dbReference type="ARBA" id="ARBA00022801"/>
    </source>
</evidence>
<dbReference type="GO" id="GO:0009252">
    <property type="term" value="P:peptidoglycan biosynthetic process"/>
    <property type="evidence" value="ECO:0007669"/>
    <property type="project" value="UniProtKB-KW"/>
</dbReference>
<dbReference type="Gene3D" id="3.30.10.20">
    <property type="match status" value="1"/>
</dbReference>
<keyword evidence="8" id="KW-0133">Cell shape</keyword>
<feature type="compositionally biased region" description="Low complexity" evidence="14">
    <location>
        <begin position="876"/>
        <end position="887"/>
    </location>
</feature>
<dbReference type="SUPFAM" id="SSF56601">
    <property type="entry name" value="beta-lactamase/transpeptidase-like"/>
    <property type="match status" value="1"/>
</dbReference>
<dbReference type="EMBL" id="FNFM01000006">
    <property type="protein sequence ID" value="SDK31572.1"/>
    <property type="molecule type" value="Genomic_DNA"/>
</dbReference>
<gene>
    <name evidence="17" type="ORF">SAMN04487820_106284</name>
</gene>
<dbReference type="Gene3D" id="1.10.3810.10">
    <property type="entry name" value="Biosynthetic peptidoglycan transglycosylase-like"/>
    <property type="match status" value="1"/>
</dbReference>
<protein>
    <submittedName>
        <fullName evidence="17">Membrane carboxypeptidase (Penicillin-binding protein)</fullName>
    </submittedName>
</protein>
<reference evidence="18" key="1">
    <citation type="submission" date="2016-10" db="EMBL/GenBank/DDBJ databases">
        <authorList>
            <person name="Varghese N."/>
            <person name="Submissions S."/>
        </authorList>
    </citation>
    <scope>NUCLEOTIDE SEQUENCE [LARGE SCALE GENOMIC DNA]</scope>
    <source>
        <strain evidence="18">DSM 45460</strain>
    </source>
</reference>
<keyword evidence="4" id="KW-0645">Protease</keyword>
<evidence type="ECO:0000256" key="2">
    <source>
        <dbReference type="ARBA" id="ARBA00007739"/>
    </source>
</evidence>
<dbReference type="PROSITE" id="PS51178">
    <property type="entry name" value="PASTA"/>
    <property type="match status" value="1"/>
</dbReference>
<evidence type="ECO:0000256" key="10">
    <source>
        <dbReference type="ARBA" id="ARBA00023268"/>
    </source>
</evidence>
<evidence type="ECO:0000256" key="1">
    <source>
        <dbReference type="ARBA" id="ARBA00007090"/>
    </source>
</evidence>
<dbReference type="Pfam" id="PF00905">
    <property type="entry name" value="Transpeptidase"/>
    <property type="match status" value="1"/>
</dbReference>
<evidence type="ECO:0000313" key="18">
    <source>
        <dbReference type="Proteomes" id="UP000199213"/>
    </source>
</evidence>
<keyword evidence="15" id="KW-0812">Transmembrane</keyword>
<evidence type="ECO:0000256" key="8">
    <source>
        <dbReference type="ARBA" id="ARBA00022960"/>
    </source>
</evidence>
<dbReference type="GO" id="GO:0009002">
    <property type="term" value="F:serine-type D-Ala-D-Ala carboxypeptidase activity"/>
    <property type="evidence" value="ECO:0007669"/>
    <property type="project" value="UniProtKB-EC"/>
</dbReference>
<keyword evidence="10" id="KW-0511">Multifunctional enzyme</keyword>
<keyword evidence="11" id="KW-0961">Cell wall biogenesis/degradation</keyword>
<feature type="transmembrane region" description="Helical" evidence="15">
    <location>
        <begin position="79"/>
        <end position="104"/>
    </location>
</feature>
<dbReference type="GO" id="GO:0008955">
    <property type="term" value="F:peptidoglycan glycosyltransferase activity"/>
    <property type="evidence" value="ECO:0007669"/>
    <property type="project" value="UniProtKB-EC"/>
</dbReference>
<feature type="region of interest" description="Disordered" evidence="14">
    <location>
        <begin position="789"/>
        <end position="887"/>
    </location>
</feature>
<sequence>MQPPVPRHRPSWRARGHATKPVARRGRTLEDLGSVANRLSWEFSFTLITSGVIDRDSESRSAARLTVYLVRLRNGVLKLFGLCVLAGVLIAGMMFPAAGALGVISNRAGDAVNRISTELLTEQPPLVSTVTDRNGDPIAYLYEQYRTPATSDQIADTMKAAMVAIEDQRYYEHEGVDWPGTVRAFVSNQVAGRITQGASTITQQYVKNYLVHVTAAGDPVKQAEATEQTVARKLREIRVALQLEKRLSKEEILTRYLNVVPYGNRVYGIAAASHAYFGTTPGELTIAQAALLAGVVNRPGSLNPVTQPKEAMFRRGLVIDAMARQGRITQQAAREAKESPLGIEQPLAKLPNGCVGAGAQNGFFCKYVENYLQRAGFSMDQLRRGGYTIRTTLDQGITAAAKESAEQGVPKDSDQIANVMSVVEPGEDKHQVRALVANRDFGFDKEQGESAYALPSSMAPPGAGSVYKTFTAAAALEAGMGIQDVVPAPGSYTSVKFSNGSNPYTVGNAEGVGAGSRSIQSALATSPNTAFVILEERAGLDNTVEMASRLGMRRTLNHHDLAGVPMVADRARERTQAEEIKQRKIGAFTLGFSPTSPLELANASATITSGGVWCPPTPVKSIRDRHGNRVSITEKPCEQAVDRELADAMAVGMSDDTISGTAARAASAAGWSRPTAAKTGTTETFGSAAFIGATPQLAGAVLTYIDRPESPGMGICLGSPPTVCGSGNIYGGTVPAKTWMRAMKTAHEGLPVAELPSTTDRYRHGGSGKQVPEVVDMSADEAAKKLREAGYEVERRTVSSSESEGTVISQSPRGIAQSGTSVLLSVSSGYIPPPRTVAAQPPSQGENSGGSGGTGGGERGGNGSGGGSGGGGGGEQPSPQQQEDSGG</sequence>
<keyword evidence="18" id="KW-1185">Reference proteome</keyword>
<keyword evidence="15" id="KW-1133">Transmembrane helix</keyword>
<evidence type="ECO:0000313" key="17">
    <source>
        <dbReference type="EMBL" id="SDK31572.1"/>
    </source>
</evidence>
<evidence type="ECO:0000256" key="12">
    <source>
        <dbReference type="ARBA" id="ARBA00034000"/>
    </source>
</evidence>
<evidence type="ECO:0000259" key="16">
    <source>
        <dbReference type="PROSITE" id="PS51178"/>
    </source>
</evidence>
<dbReference type="InterPro" id="IPR012338">
    <property type="entry name" value="Beta-lactam/transpept-like"/>
</dbReference>
<comment type="similarity">
    <text evidence="1">In the C-terminal section; belongs to the transpeptidase family.</text>
</comment>
<feature type="region of interest" description="Disordered" evidence="14">
    <location>
        <begin position="1"/>
        <end position="20"/>
    </location>
</feature>
<dbReference type="Pfam" id="PF03793">
    <property type="entry name" value="PASTA"/>
    <property type="match status" value="1"/>
</dbReference>
<evidence type="ECO:0000256" key="3">
    <source>
        <dbReference type="ARBA" id="ARBA00022645"/>
    </source>
</evidence>
<keyword evidence="3 17" id="KW-0121">Carboxypeptidase</keyword>
<dbReference type="AlphaFoldDB" id="A0A1G9AWC7"/>